<dbReference type="Pfam" id="PF01370">
    <property type="entry name" value="Epimerase"/>
    <property type="match status" value="1"/>
</dbReference>
<protein>
    <submittedName>
        <fullName evidence="2">UDP-glucose 4-epimerase</fullName>
    </submittedName>
</protein>
<evidence type="ECO:0000313" key="3">
    <source>
        <dbReference type="Proteomes" id="UP000186469"/>
    </source>
</evidence>
<gene>
    <name evidence="2" type="ORF">SAMN02745728_01358</name>
</gene>
<dbReference type="CDD" id="cd08946">
    <property type="entry name" value="SDR_e"/>
    <property type="match status" value="1"/>
</dbReference>
<dbReference type="InterPro" id="IPR050177">
    <property type="entry name" value="Lipid_A_modif_metabolic_enz"/>
</dbReference>
<dbReference type="STRING" id="1121455.SAMN02745728_01358"/>
<dbReference type="OrthoDB" id="9769113at2"/>
<organism evidence="2 3">
    <name type="scientific">Desulfovibrio litoralis DSM 11393</name>
    <dbReference type="NCBI Taxonomy" id="1121455"/>
    <lineage>
        <taxon>Bacteria</taxon>
        <taxon>Pseudomonadati</taxon>
        <taxon>Thermodesulfobacteriota</taxon>
        <taxon>Desulfovibrionia</taxon>
        <taxon>Desulfovibrionales</taxon>
        <taxon>Desulfovibrionaceae</taxon>
        <taxon>Desulfovibrio</taxon>
    </lineage>
</organism>
<dbReference type="PANTHER" id="PTHR43245">
    <property type="entry name" value="BIFUNCTIONAL POLYMYXIN RESISTANCE PROTEIN ARNA"/>
    <property type="match status" value="1"/>
</dbReference>
<dbReference type="Proteomes" id="UP000186469">
    <property type="component" value="Unassembled WGS sequence"/>
</dbReference>
<reference evidence="2 3" key="1">
    <citation type="submission" date="2016-12" db="EMBL/GenBank/DDBJ databases">
        <authorList>
            <person name="Song W.-J."/>
            <person name="Kurnit D.M."/>
        </authorList>
    </citation>
    <scope>NUCLEOTIDE SEQUENCE [LARGE SCALE GENOMIC DNA]</scope>
    <source>
        <strain evidence="2 3">DSM 11393</strain>
    </source>
</reference>
<keyword evidence="3" id="KW-1185">Reference proteome</keyword>
<accession>A0A1M7SXP2</accession>
<evidence type="ECO:0000313" key="2">
    <source>
        <dbReference type="EMBL" id="SHN63252.1"/>
    </source>
</evidence>
<evidence type="ECO:0000259" key="1">
    <source>
        <dbReference type="Pfam" id="PF01370"/>
    </source>
</evidence>
<dbReference type="Gene3D" id="3.40.50.720">
    <property type="entry name" value="NAD(P)-binding Rossmann-like Domain"/>
    <property type="match status" value="1"/>
</dbReference>
<dbReference type="InterPro" id="IPR001509">
    <property type="entry name" value="Epimerase_deHydtase"/>
</dbReference>
<proteinExistence type="predicted"/>
<sequence length="325" mass="36195">MKIIVFGGSGFLGSHVADKLSDAGHEVTLFDIRPSLWLREDQKMIVGDILNEKTVNDAVAGCDAVYNFAGIADIGEAGSKPVDTVRFNVLGNAIILEAARLANVKRFVFASSLYVYSQSGGFYRCSKQASELFIENFYQVYGLEYTNLRYGSLYGPRADNRNAVYRFAREALEKGSITYYGRPNALREYIHIEDAARCSVEILEPEYANTNIVLTGTQPMRVGDLLKMIAEMLGKNIKIIDVLDASTQENTNKTDANELKIMFQGDGKSGHYEITPYSFNPRVGMKMTPRLTTDLGQGILRVIEEVHKDVNPQLQTVYGTLVKNK</sequence>
<dbReference type="AlphaFoldDB" id="A0A1M7SXP2"/>
<name>A0A1M7SXP2_9BACT</name>
<dbReference type="RefSeq" id="WP_072697044.1">
    <property type="nucleotide sequence ID" value="NZ_FRDI01000005.1"/>
</dbReference>
<dbReference type="SUPFAM" id="SSF51735">
    <property type="entry name" value="NAD(P)-binding Rossmann-fold domains"/>
    <property type="match status" value="1"/>
</dbReference>
<dbReference type="InterPro" id="IPR036291">
    <property type="entry name" value="NAD(P)-bd_dom_sf"/>
</dbReference>
<dbReference type="EMBL" id="FRDI01000005">
    <property type="protein sequence ID" value="SHN63252.1"/>
    <property type="molecule type" value="Genomic_DNA"/>
</dbReference>
<feature type="domain" description="NAD-dependent epimerase/dehydratase" evidence="1">
    <location>
        <begin position="3"/>
        <end position="205"/>
    </location>
</feature>